<evidence type="ECO:0000313" key="1">
    <source>
        <dbReference type="EMBL" id="AIB39150.1"/>
    </source>
</evidence>
<organism evidence="1 2">
    <name type="scientific">Pseudomonas simiae</name>
    <dbReference type="NCBI Taxonomy" id="321846"/>
    <lineage>
        <taxon>Bacteria</taxon>
        <taxon>Pseudomonadati</taxon>
        <taxon>Pseudomonadota</taxon>
        <taxon>Gammaproteobacteria</taxon>
        <taxon>Pseudomonadales</taxon>
        <taxon>Pseudomonadaceae</taxon>
        <taxon>Pseudomonas</taxon>
    </lineage>
</organism>
<reference evidence="1 2" key="1">
    <citation type="submission" date="2014-05" db="EMBL/GenBank/DDBJ databases">
        <title>Pseudomonas simiae WCS417.</title>
        <authorList>
            <person name="Berendsen R.L."/>
        </authorList>
    </citation>
    <scope>NUCLEOTIDE SEQUENCE [LARGE SCALE GENOMIC DNA]</scope>
    <source>
        <strain evidence="1 2">WCS417</strain>
    </source>
</reference>
<accession>A0A1N7U2V4</accession>
<proteinExistence type="predicted"/>
<gene>
    <name evidence="1" type="ORF">PS417_26920</name>
</gene>
<dbReference type="Proteomes" id="UP000027308">
    <property type="component" value="Chromosome"/>
</dbReference>
<protein>
    <submittedName>
        <fullName evidence="1">Uncharacterized protein</fullName>
    </submittedName>
</protein>
<dbReference type="RefSeq" id="WP_010207281.1">
    <property type="nucleotide sequence ID" value="NZ_CP007637.1"/>
</dbReference>
<dbReference type="EMBL" id="CP007637">
    <property type="protein sequence ID" value="AIB39150.1"/>
    <property type="molecule type" value="Genomic_DNA"/>
</dbReference>
<sequence>MRYLKANAQDMSGNGRADTVILHFYEHQVGCPDELVHEIFAVDMSADGRIDLHWAEDLNPASRSRMLDTERVDSFADSFLKLGWFNQRSHWQRTLTMYVDHFGKTGMPNAIKLDFHERTTSGCTSSLVYQAAAYDGDSDGVLESFTNSDIDRNGIANTADKELIRSLCTAFLAFGWFKQ</sequence>
<evidence type="ECO:0000313" key="2">
    <source>
        <dbReference type="Proteomes" id="UP000027308"/>
    </source>
</evidence>
<name>A0A1N7U2V4_9PSED</name>
<dbReference type="OrthoDB" id="6994311at2"/>
<dbReference type="AlphaFoldDB" id="A0A1N7U2V4"/>